<comment type="caution">
    <text evidence="4">The sequence shown here is derived from an EMBL/GenBank/DDBJ whole genome shotgun (WGS) entry which is preliminary data.</text>
</comment>
<dbReference type="PANTHER" id="PTHR10587:SF133">
    <property type="entry name" value="CHITIN DEACETYLASE 1-RELATED"/>
    <property type="match status" value="1"/>
</dbReference>
<dbReference type="GO" id="GO:0046872">
    <property type="term" value="F:metal ion binding"/>
    <property type="evidence" value="ECO:0007669"/>
    <property type="project" value="UniProtKB-KW"/>
</dbReference>
<organism evidence="4 5">
    <name type="scientific">Candidatus Fimihabitans intestinipullorum</name>
    <dbReference type="NCBI Taxonomy" id="2840820"/>
    <lineage>
        <taxon>Bacteria</taxon>
        <taxon>Bacillati</taxon>
        <taxon>Mycoplasmatota</taxon>
        <taxon>Mycoplasmatota incertae sedis</taxon>
        <taxon>Candidatus Fimihabitans</taxon>
    </lineage>
</organism>
<name>A0A9D1HUG1_9BACT</name>
<dbReference type="InterPro" id="IPR002509">
    <property type="entry name" value="NODB_dom"/>
</dbReference>
<dbReference type="Gene3D" id="3.20.20.370">
    <property type="entry name" value="Glycoside hydrolase/deacetylase"/>
    <property type="match status" value="1"/>
</dbReference>
<reference evidence="4" key="1">
    <citation type="submission" date="2020-10" db="EMBL/GenBank/DDBJ databases">
        <authorList>
            <person name="Gilroy R."/>
        </authorList>
    </citation>
    <scope>NUCLEOTIDE SEQUENCE</scope>
    <source>
        <strain evidence="4">CHK197-8231</strain>
    </source>
</reference>
<sequence>MKLEKRLVFRKSFMKRFGILLSILLVGLLFLICYRMFPKTEYKTEDLVTIVKDTKRYDMHLSYPVSHHYDVDREIKRYVQMETNQFLDTIDQDKKEKHHLEITHRTYTYRDFKTIVFLSQGKVATLYYDDNEGTLLKYSDFLKTDQKSFGEMKHAIKSMLLPELFRQQILIDQEKVSQKLEKMDLDDVHFVFHENGVTFFFGKEFLKEIETPIQITLSYAKMWPYIQTKQVRKEDQPTKEELEYTKMGLPNVEGKKLVALTFDDGPGGKTTTALLDGLKARNARVTFFQLGTRAERFPELVARAIHEGHEVGSHTYDHQNLRKLSLEGVQFEITATNQIIGSVTGGSVGLLRPPYGSYDDRTKAAGMPIILWNVDTLDWKLKNKDAILARMKETIKDGDIVLMHDIYQTSVDAALEFIDYARSQGFEFVTVSELAMLRGTELVPGQVYYSLKAK</sequence>
<dbReference type="PROSITE" id="PS51677">
    <property type="entry name" value="NODB"/>
    <property type="match status" value="1"/>
</dbReference>
<dbReference type="CDD" id="cd10954">
    <property type="entry name" value="CE4_CtAXE_like"/>
    <property type="match status" value="1"/>
</dbReference>
<reference evidence="4" key="2">
    <citation type="journal article" date="2021" name="PeerJ">
        <title>Extensive microbial diversity within the chicken gut microbiome revealed by metagenomics and culture.</title>
        <authorList>
            <person name="Gilroy R."/>
            <person name="Ravi A."/>
            <person name="Getino M."/>
            <person name="Pursley I."/>
            <person name="Horton D.L."/>
            <person name="Alikhan N.F."/>
            <person name="Baker D."/>
            <person name="Gharbi K."/>
            <person name="Hall N."/>
            <person name="Watson M."/>
            <person name="Adriaenssens E.M."/>
            <person name="Foster-Nyarko E."/>
            <person name="Jarju S."/>
            <person name="Secka A."/>
            <person name="Antonio M."/>
            <person name="Oren A."/>
            <person name="Chaudhuri R.R."/>
            <person name="La Ragione R."/>
            <person name="Hildebrand F."/>
            <person name="Pallen M.J."/>
        </authorList>
    </citation>
    <scope>NUCLEOTIDE SEQUENCE</scope>
    <source>
        <strain evidence="4">CHK197-8231</strain>
    </source>
</reference>
<keyword evidence="2" id="KW-0378">Hydrolase</keyword>
<dbReference type="Proteomes" id="UP000824087">
    <property type="component" value="Unassembled WGS sequence"/>
</dbReference>
<dbReference type="InterPro" id="IPR050248">
    <property type="entry name" value="Polysacc_deacetylase_ArnD"/>
</dbReference>
<dbReference type="SUPFAM" id="SSF88713">
    <property type="entry name" value="Glycoside hydrolase/deacetylase"/>
    <property type="match status" value="1"/>
</dbReference>
<evidence type="ECO:0000313" key="5">
    <source>
        <dbReference type="Proteomes" id="UP000824087"/>
    </source>
</evidence>
<evidence type="ECO:0000259" key="3">
    <source>
        <dbReference type="PROSITE" id="PS51677"/>
    </source>
</evidence>
<keyword evidence="1" id="KW-0479">Metal-binding</keyword>
<dbReference type="EMBL" id="DVML01000020">
    <property type="protein sequence ID" value="HIU22604.1"/>
    <property type="molecule type" value="Genomic_DNA"/>
</dbReference>
<evidence type="ECO:0000313" key="4">
    <source>
        <dbReference type="EMBL" id="HIU22604.1"/>
    </source>
</evidence>
<dbReference type="GO" id="GO:0016810">
    <property type="term" value="F:hydrolase activity, acting on carbon-nitrogen (but not peptide) bonds"/>
    <property type="evidence" value="ECO:0007669"/>
    <property type="project" value="InterPro"/>
</dbReference>
<protein>
    <submittedName>
        <fullName evidence="4">Polysaccharide deacetylase family protein</fullName>
    </submittedName>
</protein>
<accession>A0A9D1HUG1</accession>
<dbReference type="GO" id="GO:0016020">
    <property type="term" value="C:membrane"/>
    <property type="evidence" value="ECO:0007669"/>
    <property type="project" value="TreeGrafter"/>
</dbReference>
<dbReference type="GO" id="GO:0005975">
    <property type="term" value="P:carbohydrate metabolic process"/>
    <property type="evidence" value="ECO:0007669"/>
    <property type="project" value="InterPro"/>
</dbReference>
<gene>
    <name evidence="4" type="ORF">IAD49_03375</name>
</gene>
<evidence type="ECO:0000256" key="1">
    <source>
        <dbReference type="ARBA" id="ARBA00022723"/>
    </source>
</evidence>
<dbReference type="PANTHER" id="PTHR10587">
    <property type="entry name" value="GLYCOSYL TRANSFERASE-RELATED"/>
    <property type="match status" value="1"/>
</dbReference>
<proteinExistence type="predicted"/>
<dbReference type="InterPro" id="IPR011330">
    <property type="entry name" value="Glyco_hydro/deAcase_b/a-brl"/>
</dbReference>
<feature type="domain" description="NodB homology" evidence="3">
    <location>
        <begin position="256"/>
        <end position="429"/>
    </location>
</feature>
<evidence type="ECO:0000256" key="2">
    <source>
        <dbReference type="ARBA" id="ARBA00022801"/>
    </source>
</evidence>
<dbReference type="Pfam" id="PF01522">
    <property type="entry name" value="Polysacc_deac_1"/>
    <property type="match status" value="1"/>
</dbReference>
<dbReference type="AlphaFoldDB" id="A0A9D1HUG1"/>